<dbReference type="RefSeq" id="WP_259661108.1">
    <property type="nucleotide sequence ID" value="NZ_JAHXRI010000007.1"/>
</dbReference>
<dbReference type="Proteomes" id="UP000739565">
    <property type="component" value="Unassembled WGS sequence"/>
</dbReference>
<name>A0A953NAH3_9BURK</name>
<dbReference type="SUPFAM" id="SSF51621">
    <property type="entry name" value="Phosphoenolpyruvate/pyruvate domain"/>
    <property type="match status" value="1"/>
</dbReference>
<keyword evidence="2" id="KW-1185">Reference proteome</keyword>
<sequence length="297" mass="31428">MTTVTATQKRRALRELLTRAQAVRAPGIYDGYGARLVEQAGFSAVYMTGNGVSASLLGRPDVGLIDLTLMTDHARRVSGSVSIPLICDADTGYGNVVNVRRTIAEFEAAGVAAIHMEDQISPKRCAQMPGDRSVLEFDEAVSKIAAASAARSDPEFVLIARTDSAGALGLSEAIRRARAFEQEGADAVFVELKASPSLMEDIAAIKAAVRVPVVVNMDSGGALAGLSFEMMKAAGIDLGIYPAMARGAFGFAMTAALGHLSKEGNMQGFSGQMFNSAQYNAALGIDEIEAWEKRFDR</sequence>
<dbReference type="InterPro" id="IPR039556">
    <property type="entry name" value="ICL/PEPM"/>
</dbReference>
<dbReference type="Gene3D" id="3.20.20.60">
    <property type="entry name" value="Phosphoenolpyruvate-binding domains"/>
    <property type="match status" value="1"/>
</dbReference>
<dbReference type="EMBL" id="JAHXRI010000007">
    <property type="protein sequence ID" value="MBZ1350697.1"/>
    <property type="molecule type" value="Genomic_DNA"/>
</dbReference>
<dbReference type="PANTHER" id="PTHR42905">
    <property type="entry name" value="PHOSPHOENOLPYRUVATE CARBOXYLASE"/>
    <property type="match status" value="1"/>
</dbReference>
<dbReference type="GO" id="GO:0016833">
    <property type="term" value="F:oxo-acid-lyase activity"/>
    <property type="evidence" value="ECO:0007669"/>
    <property type="project" value="UniProtKB-ARBA"/>
</dbReference>
<dbReference type="InterPro" id="IPR015813">
    <property type="entry name" value="Pyrv/PenolPyrv_kinase-like_dom"/>
</dbReference>
<keyword evidence="1" id="KW-0456">Lyase</keyword>
<dbReference type="PANTHER" id="PTHR42905:SF5">
    <property type="entry name" value="CARBOXYVINYL-CARBOXYPHOSPHONATE PHOSPHORYLMUTASE, CHLOROPLASTIC"/>
    <property type="match status" value="1"/>
</dbReference>
<comment type="caution">
    <text evidence="1">The sequence shown here is derived from an EMBL/GenBank/DDBJ whole genome shotgun (WGS) entry which is preliminary data.</text>
</comment>
<protein>
    <submittedName>
        <fullName evidence="1">Isocitrate lyase/PEP mutase family protein</fullName>
    </submittedName>
</protein>
<evidence type="ECO:0000313" key="2">
    <source>
        <dbReference type="Proteomes" id="UP000739565"/>
    </source>
</evidence>
<proteinExistence type="predicted"/>
<gene>
    <name evidence="1" type="ORF">KZZ10_08575</name>
</gene>
<organism evidence="1 2">
    <name type="scientific">Zwartia hollandica</name>
    <dbReference type="NCBI Taxonomy" id="324606"/>
    <lineage>
        <taxon>Bacteria</taxon>
        <taxon>Pseudomonadati</taxon>
        <taxon>Pseudomonadota</taxon>
        <taxon>Betaproteobacteria</taxon>
        <taxon>Burkholderiales</taxon>
        <taxon>Alcaligenaceae</taxon>
        <taxon>Zwartia</taxon>
    </lineage>
</organism>
<evidence type="ECO:0000313" key="1">
    <source>
        <dbReference type="EMBL" id="MBZ1350697.1"/>
    </source>
</evidence>
<dbReference type="InterPro" id="IPR040442">
    <property type="entry name" value="Pyrv_kinase-like_dom_sf"/>
</dbReference>
<dbReference type="CDD" id="cd00377">
    <property type="entry name" value="ICL_PEPM"/>
    <property type="match status" value="1"/>
</dbReference>
<reference evidence="1" key="1">
    <citation type="submission" date="2021-07" db="EMBL/GenBank/DDBJ databases">
        <title>New genus and species of the family Alcaligenaceae.</title>
        <authorList>
            <person name="Hahn M.W."/>
        </authorList>
    </citation>
    <scope>NUCLEOTIDE SEQUENCE</scope>
    <source>
        <strain evidence="1">LF4-65</strain>
    </source>
</reference>
<dbReference type="Pfam" id="PF13714">
    <property type="entry name" value="PEP_mutase"/>
    <property type="match status" value="1"/>
</dbReference>
<accession>A0A953NAH3</accession>
<dbReference type="AlphaFoldDB" id="A0A953NAH3"/>